<dbReference type="Gene3D" id="1.10.287.1060">
    <property type="entry name" value="ESAT-6-like"/>
    <property type="match status" value="1"/>
</dbReference>
<organism evidence="2 3">
    <name type="scientific">Longispora fulva</name>
    <dbReference type="NCBI Taxonomy" id="619741"/>
    <lineage>
        <taxon>Bacteria</taxon>
        <taxon>Bacillati</taxon>
        <taxon>Actinomycetota</taxon>
        <taxon>Actinomycetes</taxon>
        <taxon>Micromonosporales</taxon>
        <taxon>Micromonosporaceae</taxon>
        <taxon>Longispora</taxon>
    </lineage>
</organism>
<dbReference type="SUPFAM" id="SSF140453">
    <property type="entry name" value="EsxAB dimer-like"/>
    <property type="match status" value="1"/>
</dbReference>
<dbReference type="InterPro" id="IPR036689">
    <property type="entry name" value="ESAT-6-like_sf"/>
</dbReference>
<accession>A0A8J7GN77</accession>
<keyword evidence="3" id="KW-1185">Reference proteome</keyword>
<reference evidence="2" key="1">
    <citation type="submission" date="2020-11" db="EMBL/GenBank/DDBJ databases">
        <title>Sequencing the genomes of 1000 actinobacteria strains.</title>
        <authorList>
            <person name="Klenk H.-P."/>
        </authorList>
    </citation>
    <scope>NUCLEOTIDE SEQUENCE</scope>
    <source>
        <strain evidence="2">DSM 45356</strain>
    </source>
</reference>
<dbReference type="RefSeq" id="WP_197007936.1">
    <property type="nucleotide sequence ID" value="NZ_BONS01000013.1"/>
</dbReference>
<feature type="compositionally biased region" description="Low complexity" evidence="1">
    <location>
        <begin position="26"/>
        <end position="50"/>
    </location>
</feature>
<dbReference type="AlphaFoldDB" id="A0A8J7GN77"/>
<proteinExistence type="predicted"/>
<comment type="caution">
    <text evidence="2">The sequence shown here is derived from an EMBL/GenBank/DDBJ whole genome shotgun (WGS) entry which is preliminary data.</text>
</comment>
<feature type="compositionally biased region" description="Gly residues" evidence="1">
    <location>
        <begin position="16"/>
        <end position="25"/>
    </location>
</feature>
<sequence>MDRTGVDPPALRTLGGQVGAVGGTVGNAHGAGNHHLAPPGGHGTGSATAAAARTAESRWYTALAVLATRLTGAGTGLTAAANSYAATDQAAAAHARVIRQRLSSDADG</sequence>
<protein>
    <submittedName>
        <fullName evidence="2">Uncharacterized protein YukE</fullName>
    </submittedName>
</protein>
<gene>
    <name evidence="2" type="ORF">IW245_007730</name>
</gene>
<dbReference type="Proteomes" id="UP000622552">
    <property type="component" value="Unassembled WGS sequence"/>
</dbReference>
<evidence type="ECO:0000256" key="1">
    <source>
        <dbReference type="SAM" id="MobiDB-lite"/>
    </source>
</evidence>
<name>A0A8J7GN77_9ACTN</name>
<feature type="region of interest" description="Disordered" evidence="1">
    <location>
        <begin position="1"/>
        <end position="50"/>
    </location>
</feature>
<dbReference type="EMBL" id="JADOUF010000001">
    <property type="protein sequence ID" value="MBG6141536.1"/>
    <property type="molecule type" value="Genomic_DNA"/>
</dbReference>
<evidence type="ECO:0000313" key="3">
    <source>
        <dbReference type="Proteomes" id="UP000622552"/>
    </source>
</evidence>
<evidence type="ECO:0000313" key="2">
    <source>
        <dbReference type="EMBL" id="MBG6141536.1"/>
    </source>
</evidence>